<dbReference type="EMBL" id="CAJNDS010002057">
    <property type="protein sequence ID" value="CAE7298962.1"/>
    <property type="molecule type" value="Genomic_DNA"/>
</dbReference>
<sequence>MLVATVDSQVRRTSEGLVTGGKAVWPASSHFAFEVFSWKSALEVQVLAFSPPAGPGAASEVGSSCLEVLALMPNRWHRLKETLWGGTSRQQLELSIYVSMEQPSGPRRTETLREIQAVEADTVPQPTQRELQQMKLKELLNDPEEKLPATSKPSREGKSQRELQREELQKLLEGGPATEEDKKKERIKLLESKIAEMQAELEAERSTSEKAKSDARQKRDQKRLGRQANPNMGKGLEGLEKLRAAARRRVFSLASMLDNSRNAIVTIAGSGESGFAGDGGPARLAQLRKPEGLALKPGLSIGPDNVGRELYFADFVNQRIRKLVRTANDWIIYTVAGNGVMADDPLCDSGCPPLEASLWNPRSLAFASNQDLYFVDSGSHKIRRVTTSAGDPQNNLNATITRFLGHSEWTTSQEMWQSFRGIAKVMLPGHFESPNEYLHLRAMYAITIDKHDRLWTIDSENNRIFMAPLVNLTRTRLAGDFGNFLARLTASMFTDNSTQVNTTAEDRQAQELTWANNLKAWLPLEFPNLATASSMQVETSDSLYKPGRSYWMYGAPVAKETWCPRRQVERPLESCEPTAQMARFNGLMGMCLDKASNMYLVDTEDSQIVFLDTDNFKDADTQASSSAAATSNGCHCMQYWVALEEENNAELYLPGSFVRADYLLDILRCKENPGIASLIEQLPTPVLNITEEVLKSASCSTQDYCGRVFSDTYPKWCYTETRSMPEGEQQRMCSNNRWLWCDAGVQDYVPASWRFVPGATIIGNEKRFETRYYMDLINIRFLRQSLTEDLWLTAGSPYEYATNVPRQRSSQFFLGGTAILKGFVDIGTGPCSDYCCGLPIISPFDRIKNRVGYVCGFLSANNITILESYFPESNNTGPGLVSEVQMLTVWEELESLVFDDKLAGNVQSTLTPAAAIEFCKSRCEYDSTCSGFMVKGVNDDDPELLSEGQPCIFFNQNYPFYVYSIGRSSWPFNSIGEVNMSEPTERAEALNAFVGPGVPASRMLGDPNGTYVASESSLVVSRNSIAKAKPEKALLLMDCQELCLQDVTCKGIAFPGCYLLKTDIKLLQASSMTSVYIKETMQPEVKPVAGYSEADAYTTGALAFETYLNKPFSCAVDSKGDLLVSDGLNQRLRKIQGYNSHCSTSGHFTSQQVKDFERLVRDADAACNNESAPQLVDIYARAQAEVVENGSVQLVQDEFCNFGSSPTPAAMANYTSNLFVLCQVCQELQPRPAACPWPELCLCRDAMMQVALSAVYIHCPQRNAFVDPWHRWVTAITSCLLEDPQAAQWYNSSQLVEDTAAAGSFENFGLNFDVADLFGFMQDSKEEGSSEEYNIYGDSDTEEKLAQRQQEAQDIIAKEKERMDGGAFLRMRRGATPGGGARERAARKRGKKDAAKGKEALMVQDVQDVQGSKEPEPQRQEPEPAAFNFGFNFEMPEMLNFGGQEANEEISEEHYIYDDSDTEAQLENRREEARDILALEKERTADAVGRMRRGVAAAGGARERAAKKKVKKLAGAMIAKPAVDEA</sequence>
<proteinExistence type="predicted"/>
<name>A0A812NC55_9DINO</name>
<feature type="compositionally biased region" description="Basic and acidic residues" evidence="1">
    <location>
        <begin position="1411"/>
        <end position="1422"/>
    </location>
</feature>
<feature type="region of interest" description="Disordered" evidence="1">
    <location>
        <begin position="199"/>
        <end position="237"/>
    </location>
</feature>
<evidence type="ECO:0000313" key="3">
    <source>
        <dbReference type="Proteomes" id="UP000604046"/>
    </source>
</evidence>
<dbReference type="SUPFAM" id="SSF101898">
    <property type="entry name" value="NHL repeat"/>
    <property type="match status" value="1"/>
</dbReference>
<gene>
    <name evidence="2" type="ORF">SNAT2548_LOCUS15732</name>
</gene>
<keyword evidence="3" id="KW-1185">Reference proteome</keyword>
<dbReference type="OrthoDB" id="425670at2759"/>
<feature type="compositionally biased region" description="Basic and acidic residues" evidence="1">
    <location>
        <begin position="202"/>
        <end position="218"/>
    </location>
</feature>
<dbReference type="InterPro" id="IPR011042">
    <property type="entry name" value="6-blade_b-propeller_TolB-like"/>
</dbReference>
<feature type="region of interest" description="Disordered" evidence="1">
    <location>
        <begin position="1366"/>
        <end position="1424"/>
    </location>
</feature>
<comment type="caution">
    <text evidence="2">The sequence shown here is derived from an EMBL/GenBank/DDBJ whole genome shotgun (WGS) entry which is preliminary data.</text>
</comment>
<feature type="region of interest" description="Disordered" evidence="1">
    <location>
        <begin position="140"/>
        <end position="163"/>
    </location>
</feature>
<reference evidence="2" key="1">
    <citation type="submission" date="2021-02" db="EMBL/GenBank/DDBJ databases">
        <authorList>
            <person name="Dougan E. K."/>
            <person name="Rhodes N."/>
            <person name="Thang M."/>
            <person name="Chan C."/>
        </authorList>
    </citation>
    <scope>NUCLEOTIDE SEQUENCE</scope>
</reference>
<evidence type="ECO:0000313" key="2">
    <source>
        <dbReference type="EMBL" id="CAE7298962.1"/>
    </source>
</evidence>
<dbReference type="PANTHER" id="PTHR46388:SF2">
    <property type="entry name" value="NHL REPEAT-CONTAINING PROTEIN 2"/>
    <property type="match status" value="1"/>
</dbReference>
<protein>
    <submittedName>
        <fullName evidence="2">Uncharacterized protein</fullName>
    </submittedName>
</protein>
<organism evidence="2 3">
    <name type="scientific">Symbiodinium natans</name>
    <dbReference type="NCBI Taxonomy" id="878477"/>
    <lineage>
        <taxon>Eukaryota</taxon>
        <taxon>Sar</taxon>
        <taxon>Alveolata</taxon>
        <taxon>Dinophyceae</taxon>
        <taxon>Suessiales</taxon>
        <taxon>Symbiodiniaceae</taxon>
        <taxon>Symbiodinium</taxon>
    </lineage>
</organism>
<dbReference type="PANTHER" id="PTHR46388">
    <property type="entry name" value="NHL REPEAT-CONTAINING PROTEIN 2"/>
    <property type="match status" value="1"/>
</dbReference>
<evidence type="ECO:0000256" key="1">
    <source>
        <dbReference type="SAM" id="MobiDB-lite"/>
    </source>
</evidence>
<dbReference type="Gene3D" id="2.120.10.30">
    <property type="entry name" value="TolB, C-terminal domain"/>
    <property type="match status" value="1"/>
</dbReference>
<dbReference type="Proteomes" id="UP000604046">
    <property type="component" value="Unassembled WGS sequence"/>
</dbReference>
<accession>A0A812NC55</accession>